<dbReference type="PANTHER" id="PTHR40688:SF2">
    <property type="entry name" value="RIBBON-HELIX-HELIX PROTEIN COPG DOMAIN-CONTAINING PROTEIN"/>
    <property type="match status" value="1"/>
</dbReference>
<dbReference type="SUPFAM" id="SSF47598">
    <property type="entry name" value="Ribbon-helix-helix"/>
    <property type="match status" value="1"/>
</dbReference>
<organism evidence="1 2">
    <name type="scientific">Lichenicoccus roseus</name>
    <dbReference type="NCBI Taxonomy" id="2683649"/>
    <lineage>
        <taxon>Bacteria</taxon>
        <taxon>Pseudomonadati</taxon>
        <taxon>Pseudomonadota</taxon>
        <taxon>Alphaproteobacteria</taxon>
        <taxon>Acetobacterales</taxon>
        <taxon>Acetobacteraceae</taxon>
        <taxon>Lichenicoccus</taxon>
    </lineage>
</organism>
<gene>
    <name evidence="1" type="ORF">FE263_20810</name>
</gene>
<dbReference type="Proteomes" id="UP000305654">
    <property type="component" value="Unassembled WGS sequence"/>
</dbReference>
<dbReference type="InterPro" id="IPR052991">
    <property type="entry name" value="Non-func_TypeII_TA_Antitoxin"/>
</dbReference>
<evidence type="ECO:0000313" key="2">
    <source>
        <dbReference type="Proteomes" id="UP000305654"/>
    </source>
</evidence>
<accession>A0A5R9J2C8</accession>
<proteinExistence type="predicted"/>
<keyword evidence="2" id="KW-1185">Reference proteome</keyword>
<dbReference type="InterPro" id="IPR010985">
    <property type="entry name" value="Ribbon_hlx_hlx"/>
</dbReference>
<dbReference type="EMBL" id="VCDI01000012">
    <property type="protein sequence ID" value="TLU70637.1"/>
    <property type="molecule type" value="Genomic_DNA"/>
</dbReference>
<dbReference type="OrthoDB" id="9812023at2"/>
<sequence>MHTGAPRGAITVRLEAAKRAELDELARATSRDRSFLVNEAIDAYLAVHRWQIARIEEGLRQAEAGEFASEDEVNAAFARWQ</sequence>
<dbReference type="GO" id="GO:0006355">
    <property type="term" value="P:regulation of DNA-templated transcription"/>
    <property type="evidence" value="ECO:0007669"/>
    <property type="project" value="InterPro"/>
</dbReference>
<dbReference type="PANTHER" id="PTHR40688">
    <property type="match status" value="1"/>
</dbReference>
<evidence type="ECO:0000313" key="1">
    <source>
        <dbReference type="EMBL" id="TLU70637.1"/>
    </source>
</evidence>
<protein>
    <submittedName>
        <fullName evidence="1">CopG family transcriptional regulator</fullName>
    </submittedName>
</protein>
<dbReference type="AlphaFoldDB" id="A0A5R9J2C8"/>
<name>A0A5R9J2C8_9PROT</name>
<reference evidence="1 2" key="1">
    <citation type="submission" date="2019-05" db="EMBL/GenBank/DDBJ databases">
        <authorList>
            <person name="Pankratov T."/>
            <person name="Grouzdev D."/>
        </authorList>
    </citation>
    <scope>NUCLEOTIDE SEQUENCE [LARGE SCALE GENOMIC DNA]</scope>
    <source>
        <strain evidence="1 2">KEBCLARHB70R</strain>
    </source>
</reference>
<dbReference type="RefSeq" id="WP_138327971.1">
    <property type="nucleotide sequence ID" value="NZ_VCDI01000012.1"/>
</dbReference>
<comment type="caution">
    <text evidence="1">The sequence shown here is derived from an EMBL/GenBank/DDBJ whole genome shotgun (WGS) entry which is preliminary data.</text>
</comment>
<dbReference type="CDD" id="cd22233">
    <property type="entry name" value="RHH_CopAso-like"/>
    <property type="match status" value="1"/>
</dbReference>